<feature type="region of interest" description="Disordered" evidence="4">
    <location>
        <begin position="330"/>
        <end position="367"/>
    </location>
</feature>
<evidence type="ECO:0000259" key="6">
    <source>
        <dbReference type="PROSITE" id="PS50102"/>
    </source>
</evidence>
<dbReference type="PANTHER" id="PTHR48024">
    <property type="entry name" value="GEO13361P1-RELATED"/>
    <property type="match status" value="1"/>
</dbReference>
<keyword evidence="2" id="KW-0479">Metal-binding</keyword>
<dbReference type="InterPro" id="IPR013083">
    <property type="entry name" value="Znf_RING/FYVE/PHD"/>
</dbReference>
<feature type="region of interest" description="Disordered" evidence="4">
    <location>
        <begin position="153"/>
        <end position="199"/>
    </location>
</feature>
<dbReference type="EMBL" id="JAAUHK010000194">
    <property type="protein sequence ID" value="KAF4641977.1"/>
    <property type="molecule type" value="Genomic_DNA"/>
</dbReference>
<dbReference type="InterPro" id="IPR035979">
    <property type="entry name" value="RBD_domain_sf"/>
</dbReference>
<dbReference type="Gene3D" id="3.30.40.10">
    <property type="entry name" value="Zinc/RING finger domain, C3HC4 (zinc finger)"/>
    <property type="match status" value="1"/>
</dbReference>
<dbReference type="GO" id="GO:0008270">
    <property type="term" value="F:zinc ion binding"/>
    <property type="evidence" value="ECO:0007669"/>
    <property type="project" value="UniProtKB-KW"/>
</dbReference>
<dbReference type="SMART" id="SM00360">
    <property type="entry name" value="RRM"/>
    <property type="match status" value="1"/>
</dbReference>
<accession>A0A7J6K4L3</accession>
<dbReference type="PROSITE" id="PS50089">
    <property type="entry name" value="ZF_RING_2"/>
    <property type="match status" value="1"/>
</dbReference>
<feature type="region of interest" description="Disordered" evidence="4">
    <location>
        <begin position="255"/>
        <end position="274"/>
    </location>
</feature>
<keyword evidence="2" id="KW-0862">Zinc</keyword>
<feature type="region of interest" description="Disordered" evidence="4">
    <location>
        <begin position="721"/>
        <end position="749"/>
    </location>
</feature>
<dbReference type="SUPFAM" id="SSF57850">
    <property type="entry name" value="RING/U-box"/>
    <property type="match status" value="1"/>
</dbReference>
<organism evidence="7 8">
    <name type="scientific">Toxoplasma gondii</name>
    <dbReference type="NCBI Taxonomy" id="5811"/>
    <lineage>
        <taxon>Eukaryota</taxon>
        <taxon>Sar</taxon>
        <taxon>Alveolata</taxon>
        <taxon>Apicomplexa</taxon>
        <taxon>Conoidasida</taxon>
        <taxon>Coccidia</taxon>
        <taxon>Eucoccidiorida</taxon>
        <taxon>Eimeriorina</taxon>
        <taxon>Sarcocystidae</taxon>
        <taxon>Toxoplasma</taxon>
    </lineage>
</organism>
<feature type="region of interest" description="Disordered" evidence="4">
    <location>
        <begin position="554"/>
        <end position="585"/>
    </location>
</feature>
<evidence type="ECO:0000259" key="5">
    <source>
        <dbReference type="PROSITE" id="PS50089"/>
    </source>
</evidence>
<dbReference type="AlphaFoldDB" id="A0A7J6K4L3"/>
<dbReference type="Proteomes" id="UP000557509">
    <property type="component" value="Unassembled WGS sequence"/>
</dbReference>
<dbReference type="Pfam" id="PF00076">
    <property type="entry name" value="RRM_1"/>
    <property type="match status" value="1"/>
</dbReference>
<dbReference type="GO" id="GO:0005634">
    <property type="term" value="C:nucleus"/>
    <property type="evidence" value="ECO:0007669"/>
    <property type="project" value="TreeGrafter"/>
</dbReference>
<evidence type="ECO:0000313" key="7">
    <source>
        <dbReference type="EMBL" id="KAF4641977.1"/>
    </source>
</evidence>
<evidence type="ECO:0000256" key="4">
    <source>
        <dbReference type="SAM" id="MobiDB-lite"/>
    </source>
</evidence>
<dbReference type="SUPFAM" id="SSF54928">
    <property type="entry name" value="RNA-binding domain, RBD"/>
    <property type="match status" value="1"/>
</dbReference>
<feature type="compositionally biased region" description="Basic and acidic residues" evidence="4">
    <location>
        <begin position="153"/>
        <end position="165"/>
    </location>
</feature>
<dbReference type="VEuPathDB" id="ToxoDB:TGME49_274140"/>
<sequence>MHASFMFRYSAKSCGSSREDAVLEGREPELPMSSSSCHVQSTCIQAASMTTQANRRKTFTMKNNSDYNGASSGADANSGVSIQCPDDKELLETAELRNPLSAQSTNSFAGDSYPFSPAANQSFHSEGSLSAAQSSVMSLSSTSFTSITSATCYEEKESNEVHRTAESSSAEHTSESQLAQILQRRQSEECRGNGANAPQLCLPEARSTIPTIGDRFLRLTQNVHKAGAPSPASFVSSFNQGQELLSLLTRKNQEQARTTALGHDKEDTSGGTSSHNDFMILQGTDSHAERNIFVRGNTETVRPSPAVRYEDKEFIVSEFSRLWKGNKCLEPQEVPDSSGGQAQDSRTHISSSVTAIERGSASMVSRRDSPNRHAIVLDEDSMFKDLATAWDIDVTEESAAERHGRAAREKQQSVSFFENRCDTGQHAVSRNLHMGANSSDECTIPNVVGINAPPEDAGIPEFIGRRWTFPGGEVGKMDLTEAGKYFPCVVGPTGNQGINYQRRYSGPFALPAVPSDDMLEARDLWSWDGTDSCTPGMPAVPYVEGSCSQRSFYPPGDLSGEQAATRPTDLNTAGKHDTSTSSGRSGGLAKYTLIVNVPPMTTRQDLHMTFSAFGKVELTVVVCDKDHRHPHKEWTATSGYAFVRFSSSSEAAAAVAAAAVGGIRMRGSRIRATWAKKDSLAKHSSTTDISCVSGTGSIGAEYFGDTGNWQPGTPFVPVQSHQTMPPLPEEPRRINGVSPGVPTRQPPGMGNLEQRKVPVGACVTPQSAQDFACRVCRKFIAFDPVLLPCWHLCCSDCVHQCLRWQPNHPSEPVVVDCPECGSVWQASAIKKIDEADSGLLLRLRQLKDNERVCCPFAPLCRWTGRANTFVSHTYSHMMAEGGLFDDNGHGKNGPNLRDQNQA</sequence>
<keyword evidence="2" id="KW-0863">Zinc-finger</keyword>
<name>A0A7J6K4L3_TOXGO</name>
<dbReference type="InterPro" id="IPR050886">
    <property type="entry name" value="RNA-binding_reg"/>
</dbReference>
<evidence type="ECO:0000256" key="3">
    <source>
        <dbReference type="PROSITE-ProRule" id="PRU00176"/>
    </source>
</evidence>
<dbReference type="GO" id="GO:0003723">
    <property type="term" value="F:RNA binding"/>
    <property type="evidence" value="ECO:0007669"/>
    <property type="project" value="UniProtKB-UniRule"/>
</dbReference>
<evidence type="ECO:0000256" key="1">
    <source>
        <dbReference type="ARBA" id="ARBA00022884"/>
    </source>
</evidence>
<keyword evidence="8" id="KW-1185">Reference proteome</keyword>
<evidence type="ECO:0000313" key="8">
    <source>
        <dbReference type="Proteomes" id="UP000557509"/>
    </source>
</evidence>
<dbReference type="CDD" id="cd16449">
    <property type="entry name" value="RING-HC"/>
    <property type="match status" value="1"/>
</dbReference>
<comment type="caution">
    <text evidence="7">The sequence shown here is derived from an EMBL/GenBank/DDBJ whole genome shotgun (WGS) entry which is preliminary data.</text>
</comment>
<dbReference type="PROSITE" id="PS50102">
    <property type="entry name" value="RRM"/>
    <property type="match status" value="1"/>
</dbReference>
<protein>
    <recommendedName>
        <fullName evidence="9">RNA recognition motif protein</fullName>
    </recommendedName>
</protein>
<evidence type="ECO:0000256" key="2">
    <source>
        <dbReference type="PROSITE-ProRule" id="PRU00175"/>
    </source>
</evidence>
<dbReference type="InterPro" id="IPR001841">
    <property type="entry name" value="Znf_RING"/>
</dbReference>
<dbReference type="InterPro" id="IPR000504">
    <property type="entry name" value="RRM_dom"/>
</dbReference>
<dbReference type="Gene3D" id="3.30.70.330">
    <property type="match status" value="1"/>
</dbReference>
<feature type="domain" description="RRM" evidence="6">
    <location>
        <begin position="590"/>
        <end position="677"/>
    </location>
</feature>
<dbReference type="PANTHER" id="PTHR48024:SF56">
    <property type="entry name" value="HETEROGENEOUS NUCLEAR RIBONUCLEOPROTEIN A0"/>
    <property type="match status" value="1"/>
</dbReference>
<reference evidence="7 8" key="1">
    <citation type="submission" date="2020-03" db="EMBL/GenBank/DDBJ databases">
        <title>Genome sequence of Toxoplasma gondii RH-88 strain.</title>
        <authorList>
            <person name="Lorenzi H.A."/>
            <person name="Venepally P."/>
            <person name="Rozenberg A."/>
            <person name="Sibley D."/>
        </authorList>
    </citation>
    <scope>NUCLEOTIDE SEQUENCE [LARGE SCALE GENOMIC DNA]</scope>
    <source>
        <strain evidence="7 8">RH-88</strain>
    </source>
</reference>
<gene>
    <name evidence="7" type="ORF">TGRH88_077890</name>
</gene>
<keyword evidence="1 3" id="KW-0694">RNA-binding</keyword>
<proteinExistence type="predicted"/>
<feature type="compositionally biased region" description="Polar residues" evidence="4">
    <location>
        <begin position="338"/>
        <end position="354"/>
    </location>
</feature>
<evidence type="ECO:0008006" key="9">
    <source>
        <dbReference type="Google" id="ProtNLM"/>
    </source>
</evidence>
<feature type="domain" description="RING-type" evidence="5">
    <location>
        <begin position="773"/>
        <end position="820"/>
    </location>
</feature>
<dbReference type="InterPro" id="IPR012677">
    <property type="entry name" value="Nucleotide-bd_a/b_plait_sf"/>
</dbReference>
<dbReference type="CDD" id="cd00590">
    <property type="entry name" value="RRM_SF"/>
    <property type="match status" value="1"/>
</dbReference>